<comment type="pathway">
    <text evidence="2 12">Amino-acid biosynthesis; L-lysine biosynthesis via DAP pathway; (S)-tetrahydrodipicolinate from L-aspartate: step 3/4.</text>
</comment>
<dbReference type="GO" id="GO:0008840">
    <property type="term" value="F:4-hydroxy-tetrahydrodipicolinate synthase activity"/>
    <property type="evidence" value="ECO:0007669"/>
    <property type="project" value="UniProtKB-UniRule"/>
</dbReference>
<keyword evidence="10 12" id="KW-0704">Schiff base</keyword>
<evidence type="ECO:0000256" key="4">
    <source>
        <dbReference type="ARBA" id="ARBA00012086"/>
    </source>
</evidence>
<dbReference type="PANTHER" id="PTHR12128">
    <property type="entry name" value="DIHYDRODIPICOLINATE SYNTHASE"/>
    <property type="match status" value="1"/>
</dbReference>
<dbReference type="EMBL" id="CP045915">
    <property type="protein sequence ID" value="QGH33505.1"/>
    <property type="molecule type" value="Genomic_DNA"/>
</dbReference>
<dbReference type="InterPro" id="IPR013785">
    <property type="entry name" value="Aldolase_TIM"/>
</dbReference>
<dbReference type="PROSITE" id="PS00666">
    <property type="entry name" value="DHDPS_2"/>
    <property type="match status" value="1"/>
</dbReference>
<feature type="active site" description="Proton donor/acceptor" evidence="12 14">
    <location>
        <position position="135"/>
    </location>
</feature>
<dbReference type="Pfam" id="PF00701">
    <property type="entry name" value="DHDPS"/>
    <property type="match status" value="1"/>
</dbReference>
<dbReference type="SUPFAM" id="SSF51569">
    <property type="entry name" value="Aldolase"/>
    <property type="match status" value="1"/>
</dbReference>
<proteinExistence type="inferred from homology"/>
<evidence type="ECO:0000256" key="5">
    <source>
        <dbReference type="ARBA" id="ARBA00022490"/>
    </source>
</evidence>
<keyword evidence="6 12" id="KW-0028">Amino-acid biosynthesis</keyword>
<dbReference type="SMART" id="SM01130">
    <property type="entry name" value="DHDPS"/>
    <property type="match status" value="1"/>
</dbReference>
<reference evidence="16 17" key="1">
    <citation type="submission" date="2019-11" db="EMBL/GenBank/DDBJ databases">
        <title>Gracilibacillus salitolerans sp. nov., a moderate halophile isolated from a saline soil in northwest China.</title>
        <authorList>
            <person name="Gan L."/>
        </authorList>
    </citation>
    <scope>NUCLEOTIDE SEQUENCE [LARGE SCALE GENOMIC DNA]</scope>
    <source>
        <strain evidence="16 17">SCU50</strain>
    </source>
</reference>
<evidence type="ECO:0000256" key="8">
    <source>
        <dbReference type="ARBA" id="ARBA00023154"/>
    </source>
</evidence>
<dbReference type="InterPro" id="IPR005263">
    <property type="entry name" value="DapA"/>
</dbReference>
<dbReference type="AlphaFoldDB" id="A0A5Q2TFV9"/>
<dbReference type="CDD" id="cd00408">
    <property type="entry name" value="DHDPS-like"/>
    <property type="match status" value="1"/>
</dbReference>
<dbReference type="EC" id="4.3.3.7" evidence="4 12"/>
<evidence type="ECO:0000313" key="17">
    <source>
        <dbReference type="Proteomes" id="UP000339690"/>
    </source>
</evidence>
<feature type="active site" description="Schiff-base intermediate with substrate" evidence="12 14">
    <location>
        <position position="163"/>
    </location>
</feature>
<accession>A0A5Q2TFV9</accession>
<evidence type="ECO:0000256" key="14">
    <source>
        <dbReference type="PIRSR" id="PIRSR001365-1"/>
    </source>
</evidence>
<comment type="catalytic activity">
    <reaction evidence="11 12">
        <text>L-aspartate 4-semialdehyde + pyruvate = (2S,4S)-4-hydroxy-2,3,4,5-tetrahydrodipicolinate + H2O + H(+)</text>
        <dbReference type="Rhea" id="RHEA:34171"/>
        <dbReference type="ChEBI" id="CHEBI:15361"/>
        <dbReference type="ChEBI" id="CHEBI:15377"/>
        <dbReference type="ChEBI" id="CHEBI:15378"/>
        <dbReference type="ChEBI" id="CHEBI:67139"/>
        <dbReference type="ChEBI" id="CHEBI:537519"/>
        <dbReference type="EC" id="4.3.3.7"/>
    </reaction>
</comment>
<evidence type="ECO:0000256" key="11">
    <source>
        <dbReference type="ARBA" id="ARBA00047836"/>
    </source>
</evidence>
<feature type="site" description="Part of a proton relay during catalysis" evidence="12">
    <location>
        <position position="46"/>
    </location>
</feature>
<dbReference type="PIRSF" id="PIRSF001365">
    <property type="entry name" value="DHDPS"/>
    <property type="match status" value="1"/>
</dbReference>
<comment type="caution">
    <text evidence="12">Lacks conserved residue(s) required for the propagation of feature annotation.</text>
</comment>
<dbReference type="UniPathway" id="UPA00034">
    <property type="reaction ID" value="UER00017"/>
</dbReference>
<dbReference type="Proteomes" id="UP000339690">
    <property type="component" value="Chromosome"/>
</dbReference>
<dbReference type="GO" id="GO:0019877">
    <property type="term" value="P:diaminopimelate biosynthetic process"/>
    <property type="evidence" value="ECO:0007669"/>
    <property type="project" value="UniProtKB-UniRule"/>
</dbReference>
<dbReference type="PRINTS" id="PR00146">
    <property type="entry name" value="DHPICSNTHASE"/>
</dbReference>
<dbReference type="InterPro" id="IPR002220">
    <property type="entry name" value="DapA-like"/>
</dbReference>
<dbReference type="HAMAP" id="MF_00418">
    <property type="entry name" value="DapA"/>
    <property type="match status" value="1"/>
</dbReference>
<organism evidence="16 17">
    <name type="scientific">Gracilibacillus salitolerans</name>
    <dbReference type="NCBI Taxonomy" id="2663022"/>
    <lineage>
        <taxon>Bacteria</taxon>
        <taxon>Bacillati</taxon>
        <taxon>Bacillota</taxon>
        <taxon>Bacilli</taxon>
        <taxon>Bacillales</taxon>
        <taxon>Bacillaceae</taxon>
        <taxon>Gracilibacillus</taxon>
    </lineage>
</organism>
<evidence type="ECO:0000256" key="13">
    <source>
        <dbReference type="PIRNR" id="PIRNR001365"/>
    </source>
</evidence>
<feature type="binding site" evidence="12 15">
    <location>
        <position position="205"/>
    </location>
    <ligand>
        <name>pyruvate</name>
        <dbReference type="ChEBI" id="CHEBI:15361"/>
    </ligand>
</feature>
<comment type="similarity">
    <text evidence="3 12 13">Belongs to the DapA family.</text>
</comment>
<dbReference type="GO" id="GO:0009089">
    <property type="term" value="P:lysine biosynthetic process via diaminopimelate"/>
    <property type="evidence" value="ECO:0007669"/>
    <property type="project" value="UniProtKB-UniRule"/>
</dbReference>
<protein>
    <recommendedName>
        <fullName evidence="4 12">4-hydroxy-tetrahydrodipicolinate synthase</fullName>
        <shortName evidence="12">HTPA synthase</shortName>
        <ecNumber evidence="4 12">4.3.3.7</ecNumber>
    </recommendedName>
</protein>
<evidence type="ECO:0000256" key="2">
    <source>
        <dbReference type="ARBA" id="ARBA00005120"/>
    </source>
</evidence>
<comment type="subunit">
    <text evidence="12">Homotetramer; dimer of dimers.</text>
</comment>
<evidence type="ECO:0000256" key="9">
    <source>
        <dbReference type="ARBA" id="ARBA00023239"/>
    </source>
</evidence>
<sequence>MFKPEGIIPALVTPFDEKGAVDEGALRTLIDNVIDGGCHGIFSLGSNGEFFSLSATEKLQIAKVAVDQAQGRVPVYVGTGCNSTRETIELTNQMEEIGVSAVSVITPYFVKHSQDELITHYKNIANETNLPIILYNIPGLTQNALTPETVAVLSNVDRIVAIKDSSGSFDNVLQYMDAVDNKFSVLVGTDSLILSTLMAGGSGAIAATANLLPKTVVSIYEKWKEKDYTGAAQEQLKLGPIRFVFKKGTLPSVLKEALNQSGVPVGAPRLPVTSVSAQVEAEIIDIISFYEKNGDIK</sequence>
<evidence type="ECO:0000256" key="10">
    <source>
        <dbReference type="ARBA" id="ARBA00023270"/>
    </source>
</evidence>
<comment type="function">
    <text evidence="1 12">Catalyzes the condensation of (S)-aspartate-beta-semialdehyde [(S)-ASA] and pyruvate to 4-hydroxy-tetrahydrodipicolinate (HTPA).</text>
</comment>
<dbReference type="Gene3D" id="3.20.20.70">
    <property type="entry name" value="Aldolase class I"/>
    <property type="match status" value="1"/>
</dbReference>
<comment type="caution">
    <text evidence="12">Was originally thought to be a dihydrodipicolinate synthase (DHDPS), catalyzing the condensation of (S)-aspartate-beta-semialdehyde [(S)-ASA] and pyruvate to dihydrodipicolinate (DHDP). However, it was shown in E.coli that the product of the enzymatic reaction is not dihydrodipicolinate but in fact (4S)-4-hydroxy-2,3,4,5-tetrahydro-(2S)-dipicolinic acid (HTPA), and that the consecutive dehydration reaction leading to DHDP is not spontaneous but catalyzed by DapB.</text>
</comment>
<keyword evidence="5 12" id="KW-0963">Cytoplasm</keyword>
<comment type="subcellular location">
    <subcellularLocation>
        <location evidence="12">Cytoplasm</location>
    </subcellularLocation>
</comment>
<dbReference type="RefSeq" id="WP_153790529.1">
    <property type="nucleotide sequence ID" value="NZ_CP045915.1"/>
</dbReference>
<evidence type="ECO:0000256" key="6">
    <source>
        <dbReference type="ARBA" id="ARBA00022605"/>
    </source>
</evidence>
<name>A0A5Q2TFV9_9BACI</name>
<evidence type="ECO:0000256" key="3">
    <source>
        <dbReference type="ARBA" id="ARBA00007592"/>
    </source>
</evidence>
<gene>
    <name evidence="12 16" type="primary">dapA</name>
    <name evidence="16" type="ORF">GI584_05500</name>
</gene>
<keyword evidence="9 12" id="KW-0456">Lyase</keyword>
<dbReference type="NCBIfam" id="TIGR00674">
    <property type="entry name" value="dapA"/>
    <property type="match status" value="1"/>
</dbReference>
<evidence type="ECO:0000256" key="12">
    <source>
        <dbReference type="HAMAP-Rule" id="MF_00418"/>
    </source>
</evidence>
<evidence type="ECO:0000256" key="15">
    <source>
        <dbReference type="PIRSR" id="PIRSR001365-2"/>
    </source>
</evidence>
<keyword evidence="7 12" id="KW-0220">Diaminopimelate biosynthesis</keyword>
<dbReference type="PANTHER" id="PTHR12128:SF66">
    <property type="entry name" value="4-HYDROXY-2-OXOGLUTARATE ALDOLASE, MITOCHONDRIAL"/>
    <property type="match status" value="1"/>
</dbReference>
<dbReference type="GO" id="GO:0005737">
    <property type="term" value="C:cytoplasm"/>
    <property type="evidence" value="ECO:0007669"/>
    <property type="project" value="UniProtKB-SubCell"/>
</dbReference>
<evidence type="ECO:0000256" key="1">
    <source>
        <dbReference type="ARBA" id="ARBA00003294"/>
    </source>
</evidence>
<evidence type="ECO:0000313" key="16">
    <source>
        <dbReference type="EMBL" id="QGH33505.1"/>
    </source>
</evidence>
<evidence type="ECO:0000256" key="7">
    <source>
        <dbReference type="ARBA" id="ARBA00022915"/>
    </source>
</evidence>
<keyword evidence="17" id="KW-1185">Reference proteome</keyword>
<dbReference type="KEGG" id="grc:GI584_05500"/>
<dbReference type="InterPro" id="IPR020625">
    <property type="entry name" value="Schiff_base-form_aldolases_AS"/>
</dbReference>
<keyword evidence="8 12" id="KW-0457">Lysine biosynthesis</keyword>